<dbReference type="Pfam" id="PF02622">
    <property type="entry name" value="DUF179"/>
    <property type="match status" value="1"/>
</dbReference>
<organism evidence="2 3">
    <name type="scientific">Sphingobacterium nematocida</name>
    <dbReference type="NCBI Taxonomy" id="1513896"/>
    <lineage>
        <taxon>Bacteria</taxon>
        <taxon>Pseudomonadati</taxon>
        <taxon>Bacteroidota</taxon>
        <taxon>Sphingobacteriia</taxon>
        <taxon>Sphingobacteriales</taxon>
        <taxon>Sphingobacteriaceae</taxon>
        <taxon>Sphingobacterium</taxon>
    </lineage>
</organism>
<reference evidence="3" key="1">
    <citation type="submission" date="2017-02" db="EMBL/GenBank/DDBJ databases">
        <authorList>
            <person name="Varghese N."/>
            <person name="Submissions S."/>
        </authorList>
    </citation>
    <scope>NUCLEOTIDE SEQUENCE [LARGE SCALE GENOMIC DNA]</scope>
    <source>
        <strain evidence="3">DSM 24091</strain>
    </source>
</reference>
<dbReference type="AlphaFoldDB" id="A0A1T5C1R9"/>
<dbReference type="EMBL" id="FUZF01000003">
    <property type="protein sequence ID" value="SKB53327.1"/>
    <property type="molecule type" value="Genomic_DNA"/>
</dbReference>
<keyword evidence="3" id="KW-1185">Reference proteome</keyword>
<dbReference type="STRING" id="1513896.SAMN05660841_01034"/>
<dbReference type="PANTHER" id="PTHR30327">
    <property type="entry name" value="UNCHARACTERIZED PROTEIN YQGE"/>
    <property type="match status" value="1"/>
</dbReference>
<protein>
    <submittedName>
        <fullName evidence="2">Putative transcriptional regulator</fullName>
    </submittedName>
</protein>
<dbReference type="RefSeq" id="WP_079641853.1">
    <property type="nucleotide sequence ID" value="NZ_FUZF01000003.1"/>
</dbReference>
<dbReference type="InterPro" id="IPR003774">
    <property type="entry name" value="AlgH-like"/>
</dbReference>
<evidence type="ECO:0000256" key="1">
    <source>
        <dbReference type="ARBA" id="ARBA00009600"/>
    </source>
</evidence>
<dbReference type="OrthoDB" id="9807486at2"/>
<evidence type="ECO:0000313" key="3">
    <source>
        <dbReference type="Proteomes" id="UP000190150"/>
    </source>
</evidence>
<gene>
    <name evidence="2" type="ORF">SAMN05660841_01034</name>
</gene>
<evidence type="ECO:0000313" key="2">
    <source>
        <dbReference type="EMBL" id="SKB53327.1"/>
    </source>
</evidence>
<dbReference type="PANTHER" id="PTHR30327:SF1">
    <property type="entry name" value="UPF0301 PROTEIN YQGE"/>
    <property type="match status" value="1"/>
</dbReference>
<dbReference type="SUPFAM" id="SSF143456">
    <property type="entry name" value="VC0467-like"/>
    <property type="match status" value="1"/>
</dbReference>
<dbReference type="Gene3D" id="3.40.1740.10">
    <property type="entry name" value="VC0467-like"/>
    <property type="match status" value="1"/>
</dbReference>
<accession>A0A1T5C1R9</accession>
<dbReference type="Proteomes" id="UP000190150">
    <property type="component" value="Unassembled WGS sequence"/>
</dbReference>
<proteinExistence type="inferred from homology"/>
<comment type="similarity">
    <text evidence="1">Belongs to the UPF0301 (AlgH) family.</text>
</comment>
<dbReference type="GO" id="GO:0005829">
    <property type="term" value="C:cytosol"/>
    <property type="evidence" value="ECO:0007669"/>
    <property type="project" value="TreeGrafter"/>
</dbReference>
<sequence length="187" mass="20890">MFNQNIPKQGSLLISEPFILDPNFERSVVVLCEHNQEGTVGLVLNHLSNVILSDIIADVTSDEFPVYIGGPVQNDALFFLHCVPQKISGGTAIGADLFWGGDLEQVLELIDNRLIYPQEIKFFLGYSGWSPDQLTEEIRQNSWAVHNSFEPELTFLSDGEALWKQALISLGPKYAHVANFPKSPYLN</sequence>
<name>A0A1T5C1R9_9SPHI</name>